<protein>
    <submittedName>
        <fullName evidence="1">Vacuolar protein sorting-associated protein ist1</fullName>
    </submittedName>
</protein>
<name>A0A7J6PY80_PEROL</name>
<evidence type="ECO:0000313" key="1">
    <source>
        <dbReference type="EMBL" id="KAF4700360.1"/>
    </source>
</evidence>
<dbReference type="EMBL" id="JABANM010033998">
    <property type="protein sequence ID" value="KAF4700360.1"/>
    <property type="molecule type" value="Genomic_DNA"/>
</dbReference>
<feature type="non-terminal residue" evidence="1">
    <location>
        <position position="1"/>
    </location>
</feature>
<sequence>PLTGENPPMGKSNTPWDQTWVVFPKPDQDNLDSALEISEARVGVYGDRWVVDLASRTVSPRYWKMAPSEVVRALWHVDGKPLPEEDSAAIEKWIEEQKAGDASGKRSPDYLALPDGKNFVEYQESSDSYVVYGSGIGVYLG</sequence>
<gene>
    <name evidence="1" type="primary">IST1_3</name>
    <name evidence="1" type="ORF">FOZ62_009113</name>
</gene>
<comment type="caution">
    <text evidence="1">The sequence shown here is derived from an EMBL/GenBank/DDBJ whole genome shotgun (WGS) entry which is preliminary data.</text>
</comment>
<dbReference type="Proteomes" id="UP000574390">
    <property type="component" value="Unassembled WGS sequence"/>
</dbReference>
<evidence type="ECO:0000313" key="2">
    <source>
        <dbReference type="Proteomes" id="UP000574390"/>
    </source>
</evidence>
<dbReference type="AlphaFoldDB" id="A0A7J6PY80"/>
<proteinExistence type="predicted"/>
<organism evidence="1 2">
    <name type="scientific">Perkinsus olseni</name>
    <name type="common">Perkinsus atlanticus</name>
    <dbReference type="NCBI Taxonomy" id="32597"/>
    <lineage>
        <taxon>Eukaryota</taxon>
        <taxon>Sar</taxon>
        <taxon>Alveolata</taxon>
        <taxon>Perkinsozoa</taxon>
        <taxon>Perkinsea</taxon>
        <taxon>Perkinsida</taxon>
        <taxon>Perkinsidae</taxon>
        <taxon>Perkinsus</taxon>
    </lineage>
</organism>
<accession>A0A7J6PY80</accession>
<reference evidence="1 2" key="1">
    <citation type="submission" date="2020-04" db="EMBL/GenBank/DDBJ databases">
        <title>Perkinsus olseni comparative genomics.</title>
        <authorList>
            <person name="Bogema D.R."/>
        </authorList>
    </citation>
    <scope>NUCLEOTIDE SEQUENCE [LARGE SCALE GENOMIC DNA]</scope>
    <source>
        <strain evidence="1">ATCC PRA-205</strain>
    </source>
</reference>